<dbReference type="InterPro" id="IPR013320">
    <property type="entry name" value="ConA-like_dom_sf"/>
</dbReference>
<protein>
    <submittedName>
        <fullName evidence="5">LamG-like jellyroll fold domain-containing protein</fullName>
    </submittedName>
</protein>
<dbReference type="PROSITE" id="PS50093">
    <property type="entry name" value="PKD"/>
    <property type="match status" value="3"/>
</dbReference>
<dbReference type="EMBL" id="JBHRTA010000009">
    <property type="protein sequence ID" value="MFC3196839.1"/>
    <property type="molecule type" value="Genomic_DNA"/>
</dbReference>
<evidence type="ECO:0000256" key="2">
    <source>
        <dbReference type="ARBA" id="ARBA00023157"/>
    </source>
</evidence>
<evidence type="ECO:0000313" key="6">
    <source>
        <dbReference type="Proteomes" id="UP001595526"/>
    </source>
</evidence>
<feature type="domain" description="PKD" evidence="4">
    <location>
        <begin position="33"/>
        <end position="96"/>
    </location>
</feature>
<dbReference type="CDD" id="cd00146">
    <property type="entry name" value="PKD"/>
    <property type="match status" value="2"/>
</dbReference>
<dbReference type="Gene3D" id="2.60.40.10">
    <property type="entry name" value="Immunoglobulins"/>
    <property type="match status" value="3"/>
</dbReference>
<proteinExistence type="predicted"/>
<evidence type="ECO:0000256" key="1">
    <source>
        <dbReference type="ARBA" id="ARBA00022729"/>
    </source>
</evidence>
<dbReference type="InterPro" id="IPR022409">
    <property type="entry name" value="PKD/Chitinase_dom"/>
</dbReference>
<feature type="domain" description="PKD" evidence="4">
    <location>
        <begin position="118"/>
        <end position="205"/>
    </location>
</feature>
<dbReference type="SUPFAM" id="SSF49899">
    <property type="entry name" value="Concanavalin A-like lectins/glucanases"/>
    <property type="match status" value="1"/>
</dbReference>
<reference evidence="6" key="1">
    <citation type="journal article" date="2019" name="Int. J. Syst. Evol. Microbiol.">
        <title>The Global Catalogue of Microorganisms (GCM) 10K type strain sequencing project: providing services to taxonomists for standard genome sequencing and annotation.</title>
        <authorList>
            <consortium name="The Broad Institute Genomics Platform"/>
            <consortium name="The Broad Institute Genome Sequencing Center for Infectious Disease"/>
            <person name="Wu L."/>
            <person name="Ma J."/>
        </authorList>
    </citation>
    <scope>NUCLEOTIDE SEQUENCE [LARGE SCALE GENOMIC DNA]</scope>
    <source>
        <strain evidence="6">KCTC 52416</strain>
    </source>
</reference>
<evidence type="ECO:0000313" key="5">
    <source>
        <dbReference type="EMBL" id="MFC3196839.1"/>
    </source>
</evidence>
<dbReference type="SMART" id="SM00089">
    <property type="entry name" value="PKD"/>
    <property type="match status" value="3"/>
</dbReference>
<keyword evidence="6" id="KW-1185">Reference proteome</keyword>
<name>A0ABV7JFU5_9SPHI</name>
<dbReference type="InterPro" id="IPR000601">
    <property type="entry name" value="PKD_dom"/>
</dbReference>
<dbReference type="SUPFAM" id="SSF49299">
    <property type="entry name" value="PKD domain"/>
    <property type="match status" value="3"/>
</dbReference>
<keyword evidence="2" id="KW-1015">Disulfide bond</keyword>
<dbReference type="RefSeq" id="WP_379019944.1">
    <property type="nucleotide sequence ID" value="NZ_JBHRTA010000009.1"/>
</dbReference>
<dbReference type="InterPro" id="IPR035986">
    <property type="entry name" value="PKD_dom_sf"/>
</dbReference>
<feature type="signal peptide" evidence="3">
    <location>
        <begin position="1"/>
        <end position="22"/>
    </location>
</feature>
<keyword evidence="1 3" id="KW-0732">Signal</keyword>
<accession>A0ABV7JFU5</accession>
<dbReference type="InterPro" id="IPR006558">
    <property type="entry name" value="LamG-like"/>
</dbReference>
<dbReference type="Gene3D" id="2.60.120.200">
    <property type="match status" value="1"/>
</dbReference>
<dbReference type="InterPro" id="IPR013783">
    <property type="entry name" value="Ig-like_fold"/>
</dbReference>
<sequence length="503" mass="53766">MINRYTAIICSFLLVLLNLSCATDDALLQDAPLGAAFEADVQEVKLGDTVRFKDVSEGLPSQWRWLFEGGNPGTAIVHSPMVIYDTIGTFSVTLEVRRDGKISTITIPDFVTVGYRELVADFSADMTTVKVGDPVQFTDLSAGLPESWQWEIYAANGTTVTSTEQHPELTFDRAGIYSVKLTVSHPEGQDMITKEGFVTVLSANPPQADFTSVVSGVVAGGSVAFESVSIGDVSGLRWTFDGGTPATSTEVNPTVVYQTPGRYTVTLEAYDEIGTDTKTVEGHILVVPNSGLVAYYPMDGSGADAGPSAIHPSVIGQVVFENEGRIGGGTAARFDGNSLLLVPDHAGFNFGTGDFTIACWINTESADRMMVWAESGANAGGDNQTWLRLGDNTADRKIRFAVEDASGGTILNISDGVTDGVWRQVVCVREGRVSRVYIDGVLVREGTAPAPRNVSSEQPFKIGAQETSGGGSFSNHFNGLLDDLLVYGRALSEAEVNQLFDLR</sequence>
<organism evidence="5 6">
    <name type="scientific">Parapedobacter deserti</name>
    <dbReference type="NCBI Taxonomy" id="1912957"/>
    <lineage>
        <taxon>Bacteria</taxon>
        <taxon>Pseudomonadati</taxon>
        <taxon>Bacteroidota</taxon>
        <taxon>Sphingobacteriia</taxon>
        <taxon>Sphingobacteriales</taxon>
        <taxon>Sphingobacteriaceae</taxon>
        <taxon>Parapedobacter</taxon>
    </lineage>
</organism>
<gene>
    <name evidence="5" type="ORF">ACFOET_04355</name>
</gene>
<dbReference type="Proteomes" id="UP001595526">
    <property type="component" value="Unassembled WGS sequence"/>
</dbReference>
<feature type="chain" id="PRO_5045259100" evidence="3">
    <location>
        <begin position="23"/>
        <end position="503"/>
    </location>
</feature>
<evidence type="ECO:0000259" key="4">
    <source>
        <dbReference type="PROSITE" id="PS50093"/>
    </source>
</evidence>
<dbReference type="Pfam" id="PF13385">
    <property type="entry name" value="Laminin_G_3"/>
    <property type="match status" value="1"/>
</dbReference>
<dbReference type="Pfam" id="PF00801">
    <property type="entry name" value="PKD"/>
    <property type="match status" value="2"/>
</dbReference>
<dbReference type="SMART" id="SM00560">
    <property type="entry name" value="LamGL"/>
    <property type="match status" value="1"/>
</dbReference>
<evidence type="ECO:0000256" key="3">
    <source>
        <dbReference type="SAM" id="SignalP"/>
    </source>
</evidence>
<feature type="domain" description="PKD" evidence="4">
    <location>
        <begin position="206"/>
        <end position="281"/>
    </location>
</feature>
<comment type="caution">
    <text evidence="5">The sequence shown here is derived from an EMBL/GenBank/DDBJ whole genome shotgun (WGS) entry which is preliminary data.</text>
</comment>